<organism evidence="1 2">
    <name type="scientific">Candidatus Pedobacter colombiensis</name>
    <dbReference type="NCBI Taxonomy" id="3121371"/>
    <lineage>
        <taxon>Bacteria</taxon>
        <taxon>Pseudomonadati</taxon>
        <taxon>Bacteroidota</taxon>
        <taxon>Sphingobacteriia</taxon>
        <taxon>Sphingobacteriales</taxon>
        <taxon>Sphingobacteriaceae</taxon>
        <taxon>Pedobacter</taxon>
    </lineage>
</organism>
<name>A0AAJ6B979_9SPHI</name>
<dbReference type="Proteomes" id="UP001214530">
    <property type="component" value="Chromosome"/>
</dbReference>
<sequence length="127" mass="14449">MIDSLKTFIEKDQLPHNYVQSLQTILTDKKYTYNETGELIVTTGHYKDFFLSIKERGVYITGSLTAYIFGTNLKTAFKDDLYNGICKLSKELSINVFEGKVLRLDIATNIISHSRTLHLTLLLHTGS</sequence>
<proteinExistence type="predicted"/>
<gene>
    <name evidence="1" type="ORF">P0Y49_11085</name>
</gene>
<dbReference type="EMBL" id="CP119313">
    <property type="protein sequence ID" value="WEK21679.1"/>
    <property type="molecule type" value="Genomic_DNA"/>
</dbReference>
<reference evidence="1" key="1">
    <citation type="submission" date="2023-03" db="EMBL/GenBank/DDBJ databases">
        <title>Andean soil-derived lignocellulolytic bacterial consortium as a source of novel taxa and putative plastic-active enzymes.</title>
        <authorList>
            <person name="Diaz-Garcia L."/>
            <person name="Chuvochina M."/>
            <person name="Feuerriegel G."/>
            <person name="Bunk B."/>
            <person name="Sproer C."/>
            <person name="Streit W.R."/>
            <person name="Rodriguez L.M."/>
            <person name="Overmann J."/>
            <person name="Jimenez D.J."/>
        </authorList>
    </citation>
    <scope>NUCLEOTIDE SEQUENCE</scope>
    <source>
        <strain evidence="1">MAG 3858</strain>
    </source>
</reference>
<protein>
    <submittedName>
        <fullName evidence="1">Uncharacterized protein</fullName>
    </submittedName>
</protein>
<accession>A0AAJ6B979</accession>
<evidence type="ECO:0000313" key="1">
    <source>
        <dbReference type="EMBL" id="WEK21679.1"/>
    </source>
</evidence>
<dbReference type="AlphaFoldDB" id="A0AAJ6B979"/>
<evidence type="ECO:0000313" key="2">
    <source>
        <dbReference type="Proteomes" id="UP001214530"/>
    </source>
</evidence>